<name>A0A452XKQ7_AEGTS</name>
<dbReference type="GO" id="GO:0008194">
    <property type="term" value="F:UDP-glycosyltransferase activity"/>
    <property type="evidence" value="ECO:0007669"/>
    <property type="project" value="InterPro"/>
</dbReference>
<dbReference type="Proteomes" id="UP000015105">
    <property type="component" value="Chromosome 1D"/>
</dbReference>
<evidence type="ECO:0000256" key="1">
    <source>
        <dbReference type="ARBA" id="ARBA00022679"/>
    </source>
</evidence>
<accession>A0A452XKQ7</accession>
<dbReference type="SUPFAM" id="SSF53756">
    <property type="entry name" value="UDP-Glycosyltransferase/glycogen phosphorylase"/>
    <property type="match status" value="1"/>
</dbReference>
<protein>
    <submittedName>
        <fullName evidence="2">Uncharacterized protein</fullName>
    </submittedName>
</protein>
<reference evidence="2" key="4">
    <citation type="submission" date="2019-03" db="UniProtKB">
        <authorList>
            <consortium name="EnsemblPlants"/>
        </authorList>
    </citation>
    <scope>IDENTIFICATION</scope>
</reference>
<dbReference type="Pfam" id="PF00201">
    <property type="entry name" value="UDPGT"/>
    <property type="match status" value="1"/>
</dbReference>
<sequence length="197" mass="20870">TAAQLQEQQKKSTLLGNLRFVEVPDGLSPSSDGAPAVPPPHPMVRLKLFMAAAEAGTLREALETARASAGGARVTCVVGDSFMWMAAKAAAEVEAPWVAVWTGGPSALLAHLRADALRDDVGDKVAEGFFRYSSRKRTHGCIYKVSSSSSVDAGTPPWEGFPSLISFNLKAPLMHKCRALLLGPEPTTSTCASQICF</sequence>
<keyword evidence="3" id="KW-1185">Reference proteome</keyword>
<evidence type="ECO:0000313" key="3">
    <source>
        <dbReference type="Proteomes" id="UP000015105"/>
    </source>
</evidence>
<organism evidence="2 3">
    <name type="scientific">Aegilops tauschii subsp. strangulata</name>
    <name type="common">Goatgrass</name>
    <dbReference type="NCBI Taxonomy" id="200361"/>
    <lineage>
        <taxon>Eukaryota</taxon>
        <taxon>Viridiplantae</taxon>
        <taxon>Streptophyta</taxon>
        <taxon>Embryophyta</taxon>
        <taxon>Tracheophyta</taxon>
        <taxon>Spermatophyta</taxon>
        <taxon>Magnoliopsida</taxon>
        <taxon>Liliopsida</taxon>
        <taxon>Poales</taxon>
        <taxon>Poaceae</taxon>
        <taxon>BOP clade</taxon>
        <taxon>Pooideae</taxon>
        <taxon>Triticodae</taxon>
        <taxon>Triticeae</taxon>
        <taxon>Triticinae</taxon>
        <taxon>Aegilops</taxon>
    </lineage>
</organism>
<dbReference type="Gene3D" id="3.40.50.2000">
    <property type="entry name" value="Glycogen Phosphorylase B"/>
    <property type="match status" value="1"/>
</dbReference>
<dbReference type="EnsemblPlants" id="AET1Gv20043700.4">
    <property type="protein sequence ID" value="AET1Gv20043700.4"/>
    <property type="gene ID" value="AET1Gv20043700"/>
</dbReference>
<dbReference type="AlphaFoldDB" id="A0A452XKQ7"/>
<dbReference type="InterPro" id="IPR002213">
    <property type="entry name" value="UDP_glucos_trans"/>
</dbReference>
<dbReference type="Gramene" id="AET1Gv20043700.4">
    <property type="protein sequence ID" value="AET1Gv20043700.4"/>
    <property type="gene ID" value="AET1Gv20043700"/>
</dbReference>
<proteinExistence type="predicted"/>
<reference evidence="3" key="1">
    <citation type="journal article" date="2014" name="Science">
        <title>Ancient hybridizations among the ancestral genomes of bread wheat.</title>
        <authorList>
            <consortium name="International Wheat Genome Sequencing Consortium,"/>
            <person name="Marcussen T."/>
            <person name="Sandve S.R."/>
            <person name="Heier L."/>
            <person name="Spannagl M."/>
            <person name="Pfeifer M."/>
            <person name="Jakobsen K.S."/>
            <person name="Wulff B.B."/>
            <person name="Steuernagel B."/>
            <person name="Mayer K.F."/>
            <person name="Olsen O.A."/>
        </authorList>
    </citation>
    <scope>NUCLEOTIDE SEQUENCE [LARGE SCALE GENOMIC DNA]</scope>
    <source>
        <strain evidence="3">cv. AL8/78</strain>
    </source>
</reference>
<reference evidence="2" key="3">
    <citation type="journal article" date="2017" name="Nature">
        <title>Genome sequence of the progenitor of the wheat D genome Aegilops tauschii.</title>
        <authorList>
            <person name="Luo M.C."/>
            <person name="Gu Y.Q."/>
            <person name="Puiu D."/>
            <person name="Wang H."/>
            <person name="Twardziok S.O."/>
            <person name="Deal K.R."/>
            <person name="Huo N."/>
            <person name="Zhu T."/>
            <person name="Wang L."/>
            <person name="Wang Y."/>
            <person name="McGuire P.E."/>
            <person name="Liu S."/>
            <person name="Long H."/>
            <person name="Ramasamy R.K."/>
            <person name="Rodriguez J.C."/>
            <person name="Van S.L."/>
            <person name="Yuan L."/>
            <person name="Wang Z."/>
            <person name="Xia Z."/>
            <person name="Xiao L."/>
            <person name="Anderson O.D."/>
            <person name="Ouyang S."/>
            <person name="Liang Y."/>
            <person name="Zimin A.V."/>
            <person name="Pertea G."/>
            <person name="Qi P."/>
            <person name="Bennetzen J.L."/>
            <person name="Dai X."/>
            <person name="Dawson M.W."/>
            <person name="Muller H.G."/>
            <person name="Kugler K."/>
            <person name="Rivarola-Duarte L."/>
            <person name="Spannagl M."/>
            <person name="Mayer K.F.X."/>
            <person name="Lu F.H."/>
            <person name="Bevan M.W."/>
            <person name="Leroy P."/>
            <person name="Li P."/>
            <person name="You F.M."/>
            <person name="Sun Q."/>
            <person name="Liu Z."/>
            <person name="Lyons E."/>
            <person name="Wicker T."/>
            <person name="Salzberg S.L."/>
            <person name="Devos K.M."/>
            <person name="Dvorak J."/>
        </authorList>
    </citation>
    <scope>NUCLEOTIDE SEQUENCE [LARGE SCALE GENOMIC DNA]</scope>
    <source>
        <strain evidence="2">cv. AL8/78</strain>
    </source>
</reference>
<keyword evidence="1" id="KW-0808">Transferase</keyword>
<reference evidence="3" key="2">
    <citation type="journal article" date="2017" name="Nat. Plants">
        <title>The Aegilops tauschii genome reveals multiple impacts of transposons.</title>
        <authorList>
            <person name="Zhao G."/>
            <person name="Zou C."/>
            <person name="Li K."/>
            <person name="Wang K."/>
            <person name="Li T."/>
            <person name="Gao L."/>
            <person name="Zhang X."/>
            <person name="Wang H."/>
            <person name="Yang Z."/>
            <person name="Liu X."/>
            <person name="Jiang W."/>
            <person name="Mao L."/>
            <person name="Kong X."/>
            <person name="Jiao Y."/>
            <person name="Jia J."/>
        </authorList>
    </citation>
    <scope>NUCLEOTIDE SEQUENCE [LARGE SCALE GENOMIC DNA]</scope>
    <source>
        <strain evidence="3">cv. AL8/78</strain>
    </source>
</reference>
<reference evidence="2" key="5">
    <citation type="journal article" date="2021" name="G3 (Bethesda)">
        <title>Aegilops tauschii genome assembly Aet v5.0 features greater sequence contiguity and improved annotation.</title>
        <authorList>
            <person name="Wang L."/>
            <person name="Zhu T."/>
            <person name="Rodriguez J.C."/>
            <person name="Deal K.R."/>
            <person name="Dubcovsky J."/>
            <person name="McGuire P.E."/>
            <person name="Lux T."/>
            <person name="Spannagl M."/>
            <person name="Mayer K.F.X."/>
            <person name="Baldrich P."/>
            <person name="Meyers B.C."/>
            <person name="Huo N."/>
            <person name="Gu Y.Q."/>
            <person name="Zhou H."/>
            <person name="Devos K.M."/>
            <person name="Bennetzen J.L."/>
            <person name="Unver T."/>
            <person name="Budak H."/>
            <person name="Gulick P.J."/>
            <person name="Galiba G."/>
            <person name="Kalapos B."/>
            <person name="Nelson D.R."/>
            <person name="Li P."/>
            <person name="You F.M."/>
            <person name="Luo M.C."/>
            <person name="Dvorak J."/>
        </authorList>
    </citation>
    <scope>NUCLEOTIDE SEQUENCE [LARGE SCALE GENOMIC DNA]</scope>
    <source>
        <strain evidence="2">cv. AL8/78</strain>
    </source>
</reference>
<evidence type="ECO:0000313" key="2">
    <source>
        <dbReference type="EnsemblPlants" id="AET1Gv20043700.4"/>
    </source>
</evidence>